<dbReference type="AlphaFoldDB" id="A0A4T0FNK0"/>
<dbReference type="Gene3D" id="3.15.10.10">
    <property type="entry name" value="Bactericidal permeability-increasing protein, domain 1"/>
    <property type="match status" value="1"/>
</dbReference>
<sequence>MQPRSRQSSFGSHSSAKSTAATPATPSTPIQLNAPPPTRQSGGRLSGLLKPLTPISGQGKQVYNPPPGAPPSRRGSVNSTQHPAGASRFATTPSAIYSASEYPVSASPRPRSYTSNPYVNGNGIIQPASPRTSIGQLTPAGERVRRRSNAFPGDSTSQRKPSLAQAQGLDPLKPRKSFFGAIQGLEVDEKPQEDALDDAIKSFSLAWEDLFGTIQVENTLINQIFGCLKGFKGALSEITAILMTSFERKSIVDKAKIVVALDHFTGLLKNAGQLFYSKYPLSSHISNLDQSLHSIAQDKEFHSLFLSALEPLTTLLDLSTDLRRNLVFVLLDALAGGNQSSQLRSSFLVLRNILQMLTGSQIAPAIYSLGEFIIGFEQVLTEAPSIIRSAIAEPLEQNKADVSDSFAALLNSAIDSKLSGEPAVETHSLGYSYIPTNCTTRVGIIANRFKPVVGEKLPSNALAYEFGKLSDAIRGNSRIARVQRAISSLRQYAPYGKTLVEIARQATKDFINVQLDKFEGEDDDFKYVFSNINLVLSTMVPQDFSLDSHSNISFLQRDSFNPSTNVTAVMRGLKFFAKGLNYQYSQKSIVGVSDEGTGDLEYDADVLLKFTATGNFEGFDIKINDIKFDVNGGEGIKANIYKTFWPYVQERVASTVKEAMVKYINEQLEATKALFDLKAVVANDQLHSDGPSAAAQQFFQTPRQRKESMQANNYVTTTSGGVYVQHPVGARDAFRAEVEQHPELRGDVLKQLENPFSGPSSMGGSRRNSHDDPASAAAKGGRRKSMADSLTQTSVVDATLRENITKPQVDRTSLLGPEVEGYDRMNMADSLTNASARDTTNYSAIREPVIAPEADGEMAREAAMRRGSRASINAVGESATLSDYPLTAGSDLRPHYHDDYPAMSMSLNKRASMDATKLENITKPPRAEREDTGFATAQSMSMKERSMSLSGQEVNPIEKFKPVNRYEYMQYGDSAIDDEDEIEHGVLPDREKPRMMSQSLPKELTVDNTLVENRAKMQDGKPSDFAGLPNEQMKGRRMSNALNDEAKADATLRENIASPPQSRSNSMTRRKSRPSMTGLTGIKRASMSEMSLNDTVKQDGTILNPNEKVPDGDRRRLSRPANDEYDGEGKGGKGTGASMAKRRPSMAEMLPEDMKKDQTLIE</sequence>
<evidence type="ECO:0000313" key="2">
    <source>
        <dbReference type="EMBL" id="TIB10910.1"/>
    </source>
</evidence>
<dbReference type="EMBL" id="SPOF01000027">
    <property type="protein sequence ID" value="TIB10910.1"/>
    <property type="molecule type" value="Genomic_DNA"/>
</dbReference>
<feature type="compositionally biased region" description="Polar residues" evidence="1">
    <location>
        <begin position="1058"/>
        <end position="1067"/>
    </location>
</feature>
<reference evidence="2 3" key="1">
    <citation type="submission" date="2019-03" db="EMBL/GenBank/DDBJ databases">
        <title>Sequencing 23 genomes of Wallemia ichthyophaga.</title>
        <authorList>
            <person name="Gostincar C."/>
        </authorList>
    </citation>
    <scope>NUCLEOTIDE SEQUENCE [LARGE SCALE GENOMIC DNA]</scope>
    <source>
        <strain evidence="2 3">EXF-8621</strain>
    </source>
</reference>
<dbReference type="Proteomes" id="UP000306954">
    <property type="component" value="Unassembled WGS sequence"/>
</dbReference>
<evidence type="ECO:0000313" key="3">
    <source>
        <dbReference type="Proteomes" id="UP000306954"/>
    </source>
</evidence>
<protein>
    <submittedName>
        <fullName evidence="2">Uncharacterized protein</fullName>
    </submittedName>
</protein>
<gene>
    <name evidence="2" type="ORF">E3P90_02657</name>
</gene>
<accession>A0A4T0FNK0</accession>
<feature type="compositionally biased region" description="Low complexity" evidence="1">
    <location>
        <begin position="1"/>
        <end position="29"/>
    </location>
</feature>
<name>A0A4T0FNK0_WALIC</name>
<feature type="region of interest" description="Disordered" evidence="1">
    <location>
        <begin position="1"/>
        <end position="167"/>
    </location>
</feature>
<feature type="region of interest" description="Disordered" evidence="1">
    <location>
        <begin position="1051"/>
        <end position="1162"/>
    </location>
</feature>
<proteinExistence type="predicted"/>
<evidence type="ECO:0000256" key="1">
    <source>
        <dbReference type="SAM" id="MobiDB-lite"/>
    </source>
</evidence>
<feature type="region of interest" description="Disordered" evidence="1">
    <location>
        <begin position="745"/>
        <end position="794"/>
    </location>
</feature>
<feature type="compositionally biased region" description="Basic and acidic residues" evidence="1">
    <location>
        <begin position="1152"/>
        <end position="1162"/>
    </location>
</feature>
<organism evidence="2 3">
    <name type="scientific">Wallemia ichthyophaga</name>
    <dbReference type="NCBI Taxonomy" id="245174"/>
    <lineage>
        <taxon>Eukaryota</taxon>
        <taxon>Fungi</taxon>
        <taxon>Dikarya</taxon>
        <taxon>Basidiomycota</taxon>
        <taxon>Wallemiomycotina</taxon>
        <taxon>Wallemiomycetes</taxon>
        <taxon>Wallemiales</taxon>
        <taxon>Wallemiaceae</taxon>
        <taxon>Wallemia</taxon>
    </lineage>
</organism>
<comment type="caution">
    <text evidence="2">The sequence shown here is derived from an EMBL/GenBank/DDBJ whole genome shotgun (WGS) entry which is preliminary data.</text>
</comment>